<protein>
    <submittedName>
        <fullName evidence="1">Uncharacterized protein</fullName>
    </submittedName>
</protein>
<dbReference type="SMART" id="SM00718">
    <property type="entry name" value="DM4_12"/>
    <property type="match status" value="1"/>
</dbReference>
<sequence length="506" mass="59405">MAAELSSSWLKTSATKCGLLNLTKQLEQLEQLRYCKLRTKVCRNPLLFAVTFESLGDYKVWHLLYHSSDNQQEKVSLPYALVKYDKIVIKTLKISFARFLVPSAKHFYSALSVPLDINQNPKEKQIKEEDQQSSKFQENTAWENINDEEMQGPQEKLLTRRKRYLEFPEGSSFQIVYDLIIGVVDYTNYLILGVTVALAWELPSKPPSEILSDLRERLKEGSLGTTRNDTINQITYTDIKTPAGNYLRQNTIKSFPHSTSFRVPMHYKYYIPHKAEIPVNAKNFLPKYHSYYNTWSNDLRKSSNLSKYPWWNLSSRLREPFEKHFKKPGYLNPYLESNFPNKYKHITKSSSGTRRTIQRHVFPIFGKRSRLDKEEKKPRHLRYKRHGIKSQYMSKWDRIHIRYQRSSRHQLYEKIEKYLEKRGSNGHHCVLRALCETGQKATEVQPGSFVGELMRAVFTIPEPLTEDLDSLGYKEKRYDIANALTGNCATRYHLCKESLWTSHFVM</sequence>
<proteinExistence type="predicted"/>
<evidence type="ECO:0000313" key="1">
    <source>
        <dbReference type="EnsemblMetazoa" id="GAUT046914-PA"/>
    </source>
</evidence>
<dbReference type="VEuPathDB" id="VectorBase:GAUT046914"/>
<dbReference type="InterPro" id="IPR006631">
    <property type="entry name" value="DM4_12"/>
</dbReference>
<dbReference type="Pfam" id="PF07841">
    <property type="entry name" value="DM4_12"/>
    <property type="match status" value="1"/>
</dbReference>
<keyword evidence="2" id="KW-1185">Reference proteome</keyword>
<name>A0A1A9VTE3_GLOAU</name>
<dbReference type="Proteomes" id="UP000078200">
    <property type="component" value="Unassembled WGS sequence"/>
</dbReference>
<dbReference type="EnsemblMetazoa" id="GAUT046914-RA">
    <property type="protein sequence ID" value="GAUT046914-PA"/>
    <property type="gene ID" value="GAUT046914"/>
</dbReference>
<organism evidence="1 2">
    <name type="scientific">Glossina austeni</name>
    <name type="common">Savannah tsetse fly</name>
    <dbReference type="NCBI Taxonomy" id="7395"/>
    <lineage>
        <taxon>Eukaryota</taxon>
        <taxon>Metazoa</taxon>
        <taxon>Ecdysozoa</taxon>
        <taxon>Arthropoda</taxon>
        <taxon>Hexapoda</taxon>
        <taxon>Insecta</taxon>
        <taxon>Pterygota</taxon>
        <taxon>Neoptera</taxon>
        <taxon>Endopterygota</taxon>
        <taxon>Diptera</taxon>
        <taxon>Brachycera</taxon>
        <taxon>Muscomorpha</taxon>
        <taxon>Hippoboscoidea</taxon>
        <taxon>Glossinidae</taxon>
        <taxon>Glossina</taxon>
    </lineage>
</organism>
<dbReference type="PANTHER" id="PTHR21398:SF1">
    <property type="entry name" value="FI03705P"/>
    <property type="match status" value="1"/>
</dbReference>
<dbReference type="AlphaFoldDB" id="A0A1A9VTE3"/>
<reference evidence="1" key="1">
    <citation type="submission" date="2020-05" db="UniProtKB">
        <authorList>
            <consortium name="EnsemblMetazoa"/>
        </authorList>
    </citation>
    <scope>IDENTIFICATION</scope>
    <source>
        <strain evidence="1">TTRI</strain>
    </source>
</reference>
<dbReference type="PANTHER" id="PTHR21398">
    <property type="entry name" value="AGAP007094-PA"/>
    <property type="match status" value="1"/>
</dbReference>
<evidence type="ECO:0000313" key="2">
    <source>
        <dbReference type="Proteomes" id="UP000078200"/>
    </source>
</evidence>
<accession>A0A1A9VTE3</accession>